<name>A0ABR1RFZ6_9PEZI</name>
<protein>
    <submittedName>
        <fullName evidence="2">Uncharacterized protein</fullName>
    </submittedName>
</protein>
<dbReference type="EMBL" id="JAQQWI010000016">
    <property type="protein sequence ID" value="KAK8009123.1"/>
    <property type="molecule type" value="Genomic_DNA"/>
</dbReference>
<keyword evidence="1" id="KW-0732">Signal</keyword>
<accession>A0ABR1RFZ6</accession>
<feature type="signal peptide" evidence="1">
    <location>
        <begin position="1"/>
        <end position="19"/>
    </location>
</feature>
<evidence type="ECO:0000313" key="2">
    <source>
        <dbReference type="EMBL" id="KAK8009123.1"/>
    </source>
</evidence>
<dbReference type="Proteomes" id="UP001396898">
    <property type="component" value="Unassembled WGS sequence"/>
</dbReference>
<reference evidence="2 3" key="1">
    <citation type="submission" date="2023-01" db="EMBL/GenBank/DDBJ databases">
        <title>Analysis of 21 Apiospora genomes using comparative genomics revels a genus with tremendous synthesis potential of carbohydrate active enzymes and secondary metabolites.</title>
        <authorList>
            <person name="Sorensen T."/>
        </authorList>
    </citation>
    <scope>NUCLEOTIDE SEQUENCE [LARGE SCALE GENOMIC DNA]</scope>
    <source>
        <strain evidence="2 3">CBS 20057</strain>
    </source>
</reference>
<organism evidence="2 3">
    <name type="scientific">Apiospora marii</name>
    <dbReference type="NCBI Taxonomy" id="335849"/>
    <lineage>
        <taxon>Eukaryota</taxon>
        <taxon>Fungi</taxon>
        <taxon>Dikarya</taxon>
        <taxon>Ascomycota</taxon>
        <taxon>Pezizomycotina</taxon>
        <taxon>Sordariomycetes</taxon>
        <taxon>Xylariomycetidae</taxon>
        <taxon>Amphisphaeriales</taxon>
        <taxon>Apiosporaceae</taxon>
        <taxon>Apiospora</taxon>
    </lineage>
</organism>
<proteinExistence type="predicted"/>
<evidence type="ECO:0000313" key="3">
    <source>
        <dbReference type="Proteomes" id="UP001396898"/>
    </source>
</evidence>
<evidence type="ECO:0000256" key="1">
    <source>
        <dbReference type="SAM" id="SignalP"/>
    </source>
</evidence>
<sequence>MHFTKIFLLVTSTFGLGQGLVLPGTSFTVNARDTATAELGDIVARAFTCSIKDKAQCTKCPKAKLKKVKCPKGSKCKRASDSHAGAEYEDVELLEARVDSVPMDGISWGEWGPAKELETGGLSVCSVMVVYDQNKWVMCHIPPARARGTVLDQTGAEVIDDYKSRMTQRFDELHMQNPESYLLVSELLSTENQDSLRQWFQSHNLNPTIRPYGHQDVLPGSGNFVLSRQARSWPPTVSFIIDETQKSYTVPGSATSYTFRFACENDARGSRGNGDMWNTTSLDGCVTKCAEHNHDESDTSCGGVVWNGNLTSALGRGGNCYLKMGTVSVFRCNGCVAVAATLV</sequence>
<gene>
    <name evidence="2" type="ORF">PG991_011674</name>
</gene>
<comment type="caution">
    <text evidence="2">The sequence shown here is derived from an EMBL/GenBank/DDBJ whole genome shotgun (WGS) entry which is preliminary data.</text>
</comment>
<keyword evidence="3" id="KW-1185">Reference proteome</keyword>
<feature type="chain" id="PRO_5046499388" evidence="1">
    <location>
        <begin position="20"/>
        <end position="343"/>
    </location>
</feature>